<name>A0A2I0B118_9ASPA</name>
<accession>A0A2I0B118</accession>
<dbReference type="EMBL" id="KZ451930">
    <property type="protein sequence ID" value="PKA61490.1"/>
    <property type="molecule type" value="Genomic_DNA"/>
</dbReference>
<protein>
    <submittedName>
        <fullName evidence="1">Uncharacterized protein</fullName>
    </submittedName>
</protein>
<gene>
    <name evidence="1" type="ORF">AXF42_Ash014407</name>
</gene>
<organism evidence="1 2">
    <name type="scientific">Apostasia shenzhenica</name>
    <dbReference type="NCBI Taxonomy" id="1088818"/>
    <lineage>
        <taxon>Eukaryota</taxon>
        <taxon>Viridiplantae</taxon>
        <taxon>Streptophyta</taxon>
        <taxon>Embryophyta</taxon>
        <taxon>Tracheophyta</taxon>
        <taxon>Spermatophyta</taxon>
        <taxon>Magnoliopsida</taxon>
        <taxon>Liliopsida</taxon>
        <taxon>Asparagales</taxon>
        <taxon>Orchidaceae</taxon>
        <taxon>Apostasioideae</taxon>
        <taxon>Apostasia</taxon>
    </lineage>
</organism>
<dbReference type="Proteomes" id="UP000236161">
    <property type="component" value="Unassembled WGS sequence"/>
</dbReference>
<evidence type="ECO:0000313" key="1">
    <source>
        <dbReference type="EMBL" id="PKA61490.1"/>
    </source>
</evidence>
<reference evidence="1 2" key="1">
    <citation type="journal article" date="2017" name="Nature">
        <title>The Apostasia genome and the evolution of orchids.</title>
        <authorList>
            <person name="Zhang G.Q."/>
            <person name="Liu K.W."/>
            <person name="Li Z."/>
            <person name="Lohaus R."/>
            <person name="Hsiao Y.Y."/>
            <person name="Niu S.C."/>
            <person name="Wang J.Y."/>
            <person name="Lin Y.C."/>
            <person name="Xu Q."/>
            <person name="Chen L.J."/>
            <person name="Yoshida K."/>
            <person name="Fujiwara S."/>
            <person name="Wang Z.W."/>
            <person name="Zhang Y.Q."/>
            <person name="Mitsuda N."/>
            <person name="Wang M."/>
            <person name="Liu G.H."/>
            <person name="Pecoraro L."/>
            <person name="Huang H.X."/>
            <person name="Xiao X.J."/>
            <person name="Lin M."/>
            <person name="Wu X.Y."/>
            <person name="Wu W.L."/>
            <person name="Chen Y.Y."/>
            <person name="Chang S.B."/>
            <person name="Sakamoto S."/>
            <person name="Ohme-Takagi M."/>
            <person name="Yagi M."/>
            <person name="Zeng S.J."/>
            <person name="Shen C.Y."/>
            <person name="Yeh C.M."/>
            <person name="Luo Y.B."/>
            <person name="Tsai W.C."/>
            <person name="Van de Peer Y."/>
            <person name="Liu Z.J."/>
        </authorList>
    </citation>
    <scope>NUCLEOTIDE SEQUENCE [LARGE SCALE GENOMIC DNA]</scope>
    <source>
        <strain evidence="2">cv. Shenzhen</strain>
        <tissue evidence="1">Stem</tissue>
    </source>
</reference>
<proteinExistence type="predicted"/>
<sequence length="65" mass="6975">MPTWVKKRSDGALNCLIELLSVGADNSVGSPLAQHLPDSVCVQLVDDVINKVANILFDEIATKVI</sequence>
<evidence type="ECO:0000313" key="2">
    <source>
        <dbReference type="Proteomes" id="UP000236161"/>
    </source>
</evidence>
<dbReference type="AlphaFoldDB" id="A0A2I0B118"/>
<keyword evidence="2" id="KW-1185">Reference proteome</keyword>